<dbReference type="CDD" id="cd06257">
    <property type="entry name" value="DnaJ"/>
    <property type="match status" value="1"/>
</dbReference>
<dbReference type="GO" id="GO:0008270">
    <property type="term" value="F:zinc ion binding"/>
    <property type="evidence" value="ECO:0007669"/>
    <property type="project" value="UniProtKB-KW"/>
</dbReference>
<dbReference type="GO" id="GO:0042026">
    <property type="term" value="P:protein refolding"/>
    <property type="evidence" value="ECO:0000318"/>
    <property type="project" value="GO_Central"/>
</dbReference>
<feature type="compositionally biased region" description="Basic and acidic residues" evidence="6">
    <location>
        <begin position="385"/>
        <end position="398"/>
    </location>
</feature>
<evidence type="ECO:0000256" key="5">
    <source>
        <dbReference type="PROSITE-ProRule" id="PRU00546"/>
    </source>
</evidence>
<dbReference type="InterPro" id="IPR001623">
    <property type="entry name" value="DnaJ_domain"/>
</dbReference>
<dbReference type="SUPFAM" id="SSF57938">
    <property type="entry name" value="DnaJ/Hsp40 cysteine-rich domain"/>
    <property type="match status" value="1"/>
</dbReference>
<dbReference type="InterPro" id="IPR002939">
    <property type="entry name" value="DnaJ_C"/>
</dbReference>
<dbReference type="HAMAP" id="MF_01152">
    <property type="entry name" value="DnaJ"/>
    <property type="match status" value="1"/>
</dbReference>
<dbReference type="GO" id="GO:0009408">
    <property type="term" value="P:response to heat"/>
    <property type="evidence" value="ECO:0007669"/>
    <property type="project" value="InterPro"/>
</dbReference>
<proteinExistence type="inferred from homology"/>
<evidence type="ECO:0000259" key="7">
    <source>
        <dbReference type="PROSITE" id="PS50076"/>
    </source>
</evidence>
<dbReference type="Pfam" id="PF00684">
    <property type="entry name" value="DnaJ_CXXCXGXG"/>
    <property type="match status" value="1"/>
</dbReference>
<dbReference type="InterPro" id="IPR018253">
    <property type="entry name" value="DnaJ_domain_CS"/>
</dbReference>
<dbReference type="AlphaFoldDB" id="T1FMI3"/>
<dbReference type="EMBL" id="AMQM01002219">
    <property type="status" value="NOT_ANNOTATED_CDS"/>
    <property type="molecule type" value="Genomic_DNA"/>
</dbReference>
<organism evidence="10 11">
    <name type="scientific">Helobdella robusta</name>
    <name type="common">Californian leech</name>
    <dbReference type="NCBI Taxonomy" id="6412"/>
    <lineage>
        <taxon>Eukaryota</taxon>
        <taxon>Metazoa</taxon>
        <taxon>Spiralia</taxon>
        <taxon>Lophotrochozoa</taxon>
        <taxon>Annelida</taxon>
        <taxon>Clitellata</taxon>
        <taxon>Hirudinea</taxon>
        <taxon>Rhynchobdellida</taxon>
        <taxon>Glossiphoniidae</taxon>
        <taxon>Helobdella</taxon>
    </lineage>
</organism>
<dbReference type="Pfam" id="PF00226">
    <property type="entry name" value="DnaJ"/>
    <property type="match status" value="1"/>
</dbReference>
<feature type="region of interest" description="Disordered" evidence="6">
    <location>
        <begin position="363"/>
        <end position="420"/>
    </location>
</feature>
<dbReference type="SUPFAM" id="SSF49493">
    <property type="entry name" value="HSP40/DnaJ peptide-binding domain"/>
    <property type="match status" value="2"/>
</dbReference>
<name>T1FMI3_HELRO</name>
<evidence type="ECO:0000256" key="2">
    <source>
        <dbReference type="ARBA" id="ARBA00022737"/>
    </source>
</evidence>
<dbReference type="InterPro" id="IPR008971">
    <property type="entry name" value="HSP40/DnaJ_pept-bd"/>
</dbReference>
<keyword evidence="11" id="KW-1185">Reference proteome</keyword>
<dbReference type="Proteomes" id="UP000015101">
    <property type="component" value="Unassembled WGS sequence"/>
</dbReference>
<dbReference type="GO" id="GO:0051082">
    <property type="term" value="F:unfolded protein binding"/>
    <property type="evidence" value="ECO:0007669"/>
    <property type="project" value="InterPro"/>
</dbReference>
<dbReference type="KEGG" id="hro:HELRODRAFT_185206"/>
<accession>T1FMI3</accession>
<dbReference type="HOGENOM" id="CLU_017633_10_0_1"/>
<reference evidence="9 11" key="2">
    <citation type="journal article" date="2013" name="Nature">
        <title>Insights into bilaterian evolution from three spiralian genomes.</title>
        <authorList>
            <person name="Simakov O."/>
            <person name="Marletaz F."/>
            <person name="Cho S.J."/>
            <person name="Edsinger-Gonzales E."/>
            <person name="Havlak P."/>
            <person name="Hellsten U."/>
            <person name="Kuo D.H."/>
            <person name="Larsson T."/>
            <person name="Lv J."/>
            <person name="Arendt D."/>
            <person name="Savage R."/>
            <person name="Osoegawa K."/>
            <person name="de Jong P."/>
            <person name="Grimwood J."/>
            <person name="Chapman J.A."/>
            <person name="Shapiro H."/>
            <person name="Aerts A."/>
            <person name="Otillar R.P."/>
            <person name="Terry A.Y."/>
            <person name="Boore J.L."/>
            <person name="Grigoriev I.V."/>
            <person name="Lindberg D.R."/>
            <person name="Seaver E.C."/>
            <person name="Weisblat D.A."/>
            <person name="Putnam N.H."/>
            <person name="Rokhsar D.S."/>
        </authorList>
    </citation>
    <scope>NUCLEOTIDE SEQUENCE</scope>
</reference>
<evidence type="ECO:0000256" key="6">
    <source>
        <dbReference type="SAM" id="MobiDB-lite"/>
    </source>
</evidence>
<dbReference type="FunFam" id="2.60.260.20:FF:000003">
    <property type="entry name" value="DnaJ subfamily A member 2"/>
    <property type="match status" value="1"/>
</dbReference>
<dbReference type="PROSITE" id="PS00636">
    <property type="entry name" value="DNAJ_1"/>
    <property type="match status" value="1"/>
</dbReference>
<gene>
    <name evidence="10" type="primary">20210032</name>
    <name evidence="9" type="ORF">HELRODRAFT_185206</name>
</gene>
<dbReference type="InParanoid" id="T1FMI3"/>
<dbReference type="GO" id="GO:0005829">
    <property type="term" value="C:cytosol"/>
    <property type="evidence" value="ECO:0000318"/>
    <property type="project" value="GO_Central"/>
</dbReference>
<dbReference type="STRING" id="6412.T1FMI3"/>
<keyword evidence="4 5" id="KW-0862">Zinc</keyword>
<dbReference type="InterPro" id="IPR012724">
    <property type="entry name" value="DnaJ"/>
</dbReference>
<keyword evidence="3 5" id="KW-0863">Zinc-finger</keyword>
<dbReference type="GeneID" id="20210032"/>
<dbReference type="Gene3D" id="1.10.287.110">
    <property type="entry name" value="DnaJ domain"/>
    <property type="match status" value="1"/>
</dbReference>
<dbReference type="InterPro" id="IPR036869">
    <property type="entry name" value="J_dom_sf"/>
</dbReference>
<dbReference type="PROSITE" id="PS50076">
    <property type="entry name" value="DNAJ_2"/>
    <property type="match status" value="1"/>
</dbReference>
<dbReference type="InterPro" id="IPR044713">
    <property type="entry name" value="DNJA1/2-like"/>
</dbReference>
<dbReference type="FunFam" id="2.10.230.10:FF:000001">
    <property type="entry name" value="DnaJ subfamily A member 2"/>
    <property type="match status" value="1"/>
</dbReference>
<dbReference type="SUPFAM" id="SSF46565">
    <property type="entry name" value="Chaperone J-domain"/>
    <property type="match status" value="1"/>
</dbReference>
<dbReference type="Pfam" id="PF01556">
    <property type="entry name" value="DnaJ_C"/>
    <property type="match status" value="1"/>
</dbReference>
<dbReference type="CTD" id="20210032"/>
<dbReference type="CDD" id="cd10719">
    <property type="entry name" value="DnaJ_zf"/>
    <property type="match status" value="1"/>
</dbReference>
<dbReference type="GO" id="GO:0005737">
    <property type="term" value="C:cytoplasm"/>
    <property type="evidence" value="ECO:0000318"/>
    <property type="project" value="GO_Central"/>
</dbReference>
<evidence type="ECO:0000256" key="4">
    <source>
        <dbReference type="ARBA" id="ARBA00022833"/>
    </source>
</evidence>
<dbReference type="FunFam" id="2.60.260.20:FF:000068">
    <property type="entry name" value="Chaperone protein dnaJ 3"/>
    <property type="match status" value="1"/>
</dbReference>
<dbReference type="EMBL" id="KB097753">
    <property type="protein sequence ID" value="ESN90299.1"/>
    <property type="molecule type" value="Genomic_DNA"/>
</dbReference>
<reference evidence="11" key="1">
    <citation type="submission" date="2012-12" db="EMBL/GenBank/DDBJ databases">
        <authorList>
            <person name="Hellsten U."/>
            <person name="Grimwood J."/>
            <person name="Chapman J.A."/>
            <person name="Shapiro H."/>
            <person name="Aerts A."/>
            <person name="Otillar R.P."/>
            <person name="Terry A.Y."/>
            <person name="Boore J.L."/>
            <person name="Simakov O."/>
            <person name="Marletaz F."/>
            <person name="Cho S.-J."/>
            <person name="Edsinger-Gonzales E."/>
            <person name="Havlak P."/>
            <person name="Kuo D.-H."/>
            <person name="Larsson T."/>
            <person name="Lv J."/>
            <person name="Arendt D."/>
            <person name="Savage R."/>
            <person name="Osoegawa K."/>
            <person name="de Jong P."/>
            <person name="Lindberg D.R."/>
            <person name="Seaver E.C."/>
            <person name="Weisblat D.A."/>
            <person name="Putnam N.H."/>
            <person name="Grigoriev I.V."/>
            <person name="Rokhsar D.S."/>
        </authorList>
    </citation>
    <scope>NUCLEOTIDE SEQUENCE</scope>
</reference>
<dbReference type="Gene3D" id="2.60.260.20">
    <property type="entry name" value="Urease metallochaperone UreE, N-terminal domain"/>
    <property type="match status" value="2"/>
</dbReference>
<evidence type="ECO:0000313" key="10">
    <source>
        <dbReference type="EnsemblMetazoa" id="HelroP185206"/>
    </source>
</evidence>
<dbReference type="PANTHER" id="PTHR43888">
    <property type="entry name" value="DNAJ-LIKE-2, ISOFORM A-RELATED"/>
    <property type="match status" value="1"/>
</dbReference>
<dbReference type="InterPro" id="IPR036410">
    <property type="entry name" value="HSP_DnaJ_Cys-rich_dom_sf"/>
</dbReference>
<keyword evidence="1 5" id="KW-0479">Metal-binding</keyword>
<protein>
    <submittedName>
        <fullName evidence="9 10">Uncharacterized protein</fullName>
    </submittedName>
</protein>
<dbReference type="PROSITE" id="PS51188">
    <property type="entry name" value="ZF_CR"/>
    <property type="match status" value="1"/>
</dbReference>
<feature type="domain" description="J" evidence="7">
    <location>
        <begin position="9"/>
        <end position="71"/>
    </location>
</feature>
<evidence type="ECO:0000313" key="11">
    <source>
        <dbReference type="Proteomes" id="UP000015101"/>
    </source>
</evidence>
<evidence type="ECO:0000259" key="8">
    <source>
        <dbReference type="PROSITE" id="PS51188"/>
    </source>
</evidence>
<dbReference type="Gene3D" id="2.10.230.10">
    <property type="entry name" value="Heat shock protein DnaJ, cysteine-rich domain"/>
    <property type="match status" value="1"/>
</dbReference>
<dbReference type="GO" id="GO:0005524">
    <property type="term" value="F:ATP binding"/>
    <property type="evidence" value="ECO:0007669"/>
    <property type="project" value="InterPro"/>
</dbReference>
<dbReference type="SMART" id="SM00271">
    <property type="entry name" value="DnaJ"/>
    <property type="match status" value="1"/>
</dbReference>
<evidence type="ECO:0000313" key="9">
    <source>
        <dbReference type="EMBL" id="ESN90299.1"/>
    </source>
</evidence>
<dbReference type="CDD" id="cd10747">
    <property type="entry name" value="DnaJ_C"/>
    <property type="match status" value="1"/>
</dbReference>
<dbReference type="GO" id="GO:0051087">
    <property type="term" value="F:protein-folding chaperone binding"/>
    <property type="evidence" value="ECO:0000318"/>
    <property type="project" value="GO_Central"/>
</dbReference>
<dbReference type="RefSeq" id="XP_009031255.1">
    <property type="nucleotide sequence ID" value="XM_009033007.1"/>
</dbReference>
<reference evidence="10" key="3">
    <citation type="submission" date="2015-06" db="UniProtKB">
        <authorList>
            <consortium name="EnsemblMetazoa"/>
        </authorList>
    </citation>
    <scope>IDENTIFICATION</scope>
</reference>
<evidence type="ECO:0000256" key="1">
    <source>
        <dbReference type="ARBA" id="ARBA00022723"/>
    </source>
</evidence>
<dbReference type="OMA" id="RVCPTCV"/>
<dbReference type="eggNOG" id="KOG0712">
    <property type="taxonomic scope" value="Eukaryota"/>
</dbReference>
<evidence type="ECO:0000256" key="3">
    <source>
        <dbReference type="ARBA" id="ARBA00022771"/>
    </source>
</evidence>
<feature type="domain" description="CR-type" evidence="8">
    <location>
        <begin position="136"/>
        <end position="220"/>
    </location>
</feature>
<feature type="compositionally biased region" description="Polar residues" evidence="6">
    <location>
        <begin position="410"/>
        <end position="420"/>
    </location>
</feature>
<dbReference type="PRINTS" id="PR00625">
    <property type="entry name" value="JDOMAIN"/>
</dbReference>
<dbReference type="GO" id="GO:0030544">
    <property type="term" value="F:Hsp70 protein binding"/>
    <property type="evidence" value="ECO:0007669"/>
    <property type="project" value="InterPro"/>
</dbReference>
<keyword evidence="2" id="KW-0677">Repeat</keyword>
<dbReference type="OrthoDB" id="550424at2759"/>
<dbReference type="EnsemblMetazoa" id="HelroT185206">
    <property type="protein sequence ID" value="HelroP185206"/>
    <property type="gene ID" value="HelroG185206"/>
</dbReference>
<dbReference type="InterPro" id="IPR001305">
    <property type="entry name" value="HSP_DnaJ_Cys-rich_dom"/>
</dbReference>
<feature type="zinc finger region" description="CR-type" evidence="5">
    <location>
        <begin position="136"/>
        <end position="220"/>
    </location>
</feature>
<sequence>MSSRPANVDLYSILGVSKSASNGEIKKAYHKLAKENHPDKNPKAGEKFKEISFAYEVLSNPEKREIYNRHGIQGLKEKSGRDGAFPGDIFEGFFGGFGGLFGDPFGFGGVRGGSRRQRGEDTLHPLKVTLEDLYNGKTTKLNLNKQVLCSKCDGLGGKPGATQACRGCNGRGMKITMRQLAPGMVQQMQTVCPDCHGEGEVIHEKDKCKACQGRKVIKENKILEVHIDKGMKDGQKIMFRGEGDQSPGVEPGDIIVVLQQKEHEFFVRQGINLICQHTIGITEALCGFSFTIKHLDGRDLVISNPAGDVISPGNMRRVLSEGMPLHKNPFERGDLIVKFNIEFPSNKFNTESRLKMLESFLPAREDDGPLPTGEHVEEVDMNDFDANHDQPGSRREAYHEDEDDDESGQPGMSNVQCAHQ</sequence>
<dbReference type="FunFam" id="1.10.287.110:FF:000041">
    <property type="entry name" value="Chaperone protein DNAj, putative"/>
    <property type="match status" value="1"/>
</dbReference>